<dbReference type="EMBL" id="DRPZ01000243">
    <property type="protein sequence ID" value="HGY10303.1"/>
    <property type="molecule type" value="Genomic_DNA"/>
</dbReference>
<dbReference type="Proteomes" id="UP000885759">
    <property type="component" value="Unassembled WGS sequence"/>
</dbReference>
<accession>A0A7C4VEK6</accession>
<feature type="transmembrane region" description="Helical" evidence="1">
    <location>
        <begin position="58"/>
        <end position="79"/>
    </location>
</feature>
<dbReference type="AlphaFoldDB" id="A0A7C4VEK6"/>
<gene>
    <name evidence="2" type="ORF">ENK37_09700</name>
</gene>
<sequence length="83" mass="8696">MQSTAATPPAWTARGAGWGLGVLVFGWIAALAACLVWGRLGHAGPFAPGVFRTALERWLTWALAASAFTAAGFYLRAVARYGS</sequence>
<keyword evidence="1" id="KW-0472">Membrane</keyword>
<keyword evidence="1" id="KW-1133">Transmembrane helix</keyword>
<reference evidence="2" key="1">
    <citation type="journal article" date="2020" name="mSystems">
        <title>Genome- and Community-Level Interaction Insights into Carbon Utilization and Element Cycling Functions of Hydrothermarchaeota in Hydrothermal Sediment.</title>
        <authorList>
            <person name="Zhou Z."/>
            <person name="Liu Y."/>
            <person name="Xu W."/>
            <person name="Pan J."/>
            <person name="Luo Z.H."/>
            <person name="Li M."/>
        </authorList>
    </citation>
    <scope>NUCLEOTIDE SEQUENCE [LARGE SCALE GENOMIC DNA]</scope>
    <source>
        <strain evidence="2">HyVt-570</strain>
    </source>
</reference>
<evidence type="ECO:0000313" key="2">
    <source>
        <dbReference type="EMBL" id="HGY10303.1"/>
    </source>
</evidence>
<comment type="caution">
    <text evidence="2">The sequence shown here is derived from an EMBL/GenBank/DDBJ whole genome shotgun (WGS) entry which is preliminary data.</text>
</comment>
<keyword evidence="1" id="KW-0812">Transmembrane</keyword>
<organism evidence="2">
    <name type="scientific">Oceanithermus profundus</name>
    <dbReference type="NCBI Taxonomy" id="187137"/>
    <lineage>
        <taxon>Bacteria</taxon>
        <taxon>Thermotogati</taxon>
        <taxon>Deinococcota</taxon>
        <taxon>Deinococci</taxon>
        <taxon>Thermales</taxon>
        <taxon>Thermaceae</taxon>
        <taxon>Oceanithermus</taxon>
    </lineage>
</organism>
<feature type="transmembrane region" description="Helical" evidence="1">
    <location>
        <begin position="20"/>
        <end position="38"/>
    </location>
</feature>
<proteinExistence type="predicted"/>
<protein>
    <submittedName>
        <fullName evidence="2">Uncharacterized protein</fullName>
    </submittedName>
</protein>
<name>A0A7C4VEK6_9DEIN</name>
<evidence type="ECO:0000256" key="1">
    <source>
        <dbReference type="SAM" id="Phobius"/>
    </source>
</evidence>